<dbReference type="EC" id="3.2.1.52" evidence="5"/>
<feature type="domain" description="Glycoside hydrolase family 3 N-terminal" evidence="4">
    <location>
        <begin position="6"/>
        <end position="330"/>
    </location>
</feature>
<dbReference type="Proteomes" id="UP000515909">
    <property type="component" value="Chromosome"/>
</dbReference>
<gene>
    <name evidence="5" type="primary">nagZ</name>
    <name evidence="5" type="ORF">HCR03_00330</name>
</gene>
<dbReference type="GO" id="GO:0005975">
    <property type="term" value="P:carbohydrate metabolic process"/>
    <property type="evidence" value="ECO:0007669"/>
    <property type="project" value="InterPro"/>
</dbReference>
<protein>
    <submittedName>
        <fullName evidence="5">Beta-N-acetylhexosaminidase</fullName>
        <ecNumber evidence="5">3.2.1.52</ecNumber>
    </submittedName>
</protein>
<dbReference type="AlphaFoldDB" id="A0A7G8TB27"/>
<evidence type="ECO:0000313" key="5">
    <source>
        <dbReference type="EMBL" id="QNK40818.1"/>
    </source>
</evidence>
<reference evidence="5 6" key="1">
    <citation type="submission" date="2020-08" db="EMBL/GenBank/DDBJ databases">
        <title>The isolate Caproiciproducens sp. 7D4C2 produces n-caproate at mildly acidic conditions from hexoses: genome and rBOX comparison with related strains and chain-elongating bacteria.</title>
        <authorList>
            <person name="Esquivel-Elizondo S."/>
            <person name="Bagci C."/>
            <person name="Temovska M."/>
            <person name="Jeon B.S."/>
            <person name="Bessarab I."/>
            <person name="Williams R.B.H."/>
            <person name="Huson D.H."/>
            <person name="Angenent L.T."/>
        </authorList>
    </citation>
    <scope>NUCLEOTIDE SEQUENCE [LARGE SCALE GENOMIC DNA]</scope>
    <source>
        <strain evidence="5 6">7D4C2</strain>
    </source>
</reference>
<evidence type="ECO:0000259" key="4">
    <source>
        <dbReference type="Pfam" id="PF00933"/>
    </source>
</evidence>
<dbReference type="Gene3D" id="3.40.50.1700">
    <property type="entry name" value="Glycoside hydrolase family 3 C-terminal domain"/>
    <property type="match status" value="1"/>
</dbReference>
<accession>A0A7G8TB27</accession>
<dbReference type="InterPro" id="IPR017853">
    <property type="entry name" value="GH"/>
</dbReference>
<dbReference type="InterPro" id="IPR001764">
    <property type="entry name" value="Glyco_hydro_3_N"/>
</dbReference>
<sequence>MRKELTLRQKAGQRVMTGLAGTTPDPDFISMVREYKISNVILFRRNIENRSQLARLCGEIQDLILSETGSRALIAIDQEGGTVTRLPSDSVNIPGAMAIAATGDPLNAYKAGRITGRELKALGVNFNFAPVLDVNSNPENPLIGVRSYGDTPDPVSRFGIQMMRGLLEAGILCAAKHFPGHGDTDADSHLNLPCVGKSLPELLETELVPFRQAILHGLPAMMSTHILFPALEPEKIPATMSRRILTGLLKEKLGFGGLVITDCLEMKAIQDFYGTINGAVAAAGAGADMVLISHSNALASEAVLAIEDALRCGKLDLSESDASVEKILKLKEIYAQAPQGTLEAIRISDRETIREMTAKSVTPVGRPGQTLPPLGKNPCFVGSSIHQTTVVAETANGSLSFPSRMAERFGGHALVTPVDPVPADLEPVLANAGRFSCFVFGLNYGLKHPGQLKAANLLAETGVPTIAVSLREPYELKKLSADIYSLAAYEYSAAACDAVAKVLSGELSAAGRLPVTL</sequence>
<dbReference type="RefSeq" id="WP_187036101.1">
    <property type="nucleotide sequence ID" value="NZ_CP060286.1"/>
</dbReference>
<dbReference type="EMBL" id="CP060286">
    <property type="protein sequence ID" value="QNK40818.1"/>
    <property type="molecule type" value="Genomic_DNA"/>
</dbReference>
<dbReference type="NCBIfam" id="NF003740">
    <property type="entry name" value="PRK05337.1"/>
    <property type="match status" value="1"/>
</dbReference>
<comment type="similarity">
    <text evidence="1">Belongs to the glycosyl hydrolase 3 family.</text>
</comment>
<dbReference type="GO" id="GO:0004563">
    <property type="term" value="F:beta-N-acetylhexosaminidase activity"/>
    <property type="evidence" value="ECO:0007669"/>
    <property type="project" value="UniProtKB-EC"/>
</dbReference>
<dbReference type="Gene3D" id="3.20.20.300">
    <property type="entry name" value="Glycoside hydrolase, family 3, N-terminal domain"/>
    <property type="match status" value="1"/>
</dbReference>
<dbReference type="SUPFAM" id="SSF51445">
    <property type="entry name" value="(Trans)glycosidases"/>
    <property type="match status" value="1"/>
</dbReference>
<organism evidence="5 6">
    <name type="scientific">Caproicibacter fermentans</name>
    <dbReference type="NCBI Taxonomy" id="2576756"/>
    <lineage>
        <taxon>Bacteria</taxon>
        <taxon>Bacillati</taxon>
        <taxon>Bacillota</taxon>
        <taxon>Clostridia</taxon>
        <taxon>Eubacteriales</taxon>
        <taxon>Acutalibacteraceae</taxon>
        <taxon>Caproicibacter</taxon>
    </lineage>
</organism>
<evidence type="ECO:0000256" key="1">
    <source>
        <dbReference type="ARBA" id="ARBA00005336"/>
    </source>
</evidence>
<dbReference type="InterPro" id="IPR036962">
    <property type="entry name" value="Glyco_hydro_3_N_sf"/>
</dbReference>
<name>A0A7G8TB27_9FIRM</name>
<dbReference type="PANTHER" id="PTHR30480">
    <property type="entry name" value="BETA-HEXOSAMINIDASE-RELATED"/>
    <property type="match status" value="1"/>
</dbReference>
<dbReference type="InterPro" id="IPR036881">
    <property type="entry name" value="Glyco_hydro_3_C_sf"/>
</dbReference>
<proteinExistence type="inferred from homology"/>
<evidence type="ECO:0000313" key="6">
    <source>
        <dbReference type="Proteomes" id="UP000515909"/>
    </source>
</evidence>
<dbReference type="KEGG" id="cfem:HCR03_00330"/>
<dbReference type="PANTHER" id="PTHR30480:SF16">
    <property type="entry name" value="GLYCOSIDE HYDROLASE FAMILY 3 DOMAIN PROTEIN"/>
    <property type="match status" value="1"/>
</dbReference>
<dbReference type="InterPro" id="IPR050226">
    <property type="entry name" value="NagZ_Beta-hexosaminidase"/>
</dbReference>
<keyword evidence="2 5" id="KW-0378">Hydrolase</keyword>
<keyword evidence="3 5" id="KW-0326">Glycosidase</keyword>
<evidence type="ECO:0000256" key="3">
    <source>
        <dbReference type="ARBA" id="ARBA00023295"/>
    </source>
</evidence>
<dbReference type="GO" id="GO:0009254">
    <property type="term" value="P:peptidoglycan turnover"/>
    <property type="evidence" value="ECO:0007669"/>
    <property type="project" value="TreeGrafter"/>
</dbReference>
<evidence type="ECO:0000256" key="2">
    <source>
        <dbReference type="ARBA" id="ARBA00022801"/>
    </source>
</evidence>
<dbReference type="Pfam" id="PF00933">
    <property type="entry name" value="Glyco_hydro_3"/>
    <property type="match status" value="1"/>
</dbReference>